<evidence type="ECO:0000313" key="1">
    <source>
        <dbReference type="EMBL" id="NCS59514.1"/>
    </source>
</evidence>
<dbReference type="Proteomes" id="UP000799330">
    <property type="component" value="Unassembled WGS sequence"/>
</dbReference>
<gene>
    <name evidence="1" type="ORF">GPJ16_22915</name>
</gene>
<name>A0A966L911_MICAE</name>
<sequence length="133" mass="15455">MNDVELRQLLTEKLAILSADNLNLVGQFIDKLTHQEAANKSDNYLTEKALQKLQFLVKNNQEMDNTNPLSENEIKIIWQFLSQSHRSRPVGLARGEFTISDDFNEPLPEEVLDLFYRKFGLKPRRFTTAFLDL</sequence>
<comment type="caution">
    <text evidence="1">The sequence shown here is derived from an EMBL/GenBank/DDBJ whole genome shotgun (WGS) entry which is preliminary data.</text>
</comment>
<protein>
    <submittedName>
        <fullName evidence="1">Uncharacterized protein</fullName>
    </submittedName>
</protein>
<proteinExistence type="predicted"/>
<dbReference type="AlphaFoldDB" id="A0A966L911"/>
<reference evidence="1" key="1">
    <citation type="journal article" date="2019" name="Mol. Ecol.">
        <title>Genome evolution and host-microbiome shifts correspond with intraspecific niche divergence within harmful algal bloom-forming Microcystis aeruginosa.</title>
        <authorList>
            <person name="Jackrel S.L."/>
            <person name="White J.D."/>
            <person name="Evans J.T."/>
            <person name="Buffin K."/>
            <person name="Hayden K."/>
            <person name="Sarnelle O."/>
            <person name="Denef V.J."/>
        </authorList>
    </citation>
    <scope>NUCLEOTIDE SEQUENCE</scope>
    <source>
        <strain evidence="1">G11-04</strain>
    </source>
</reference>
<organism evidence="1 2">
    <name type="scientific">Microcystis aeruginosa G11-04</name>
    <dbReference type="NCBI Taxonomy" id="2685956"/>
    <lineage>
        <taxon>Bacteria</taxon>
        <taxon>Bacillati</taxon>
        <taxon>Cyanobacteriota</taxon>
        <taxon>Cyanophyceae</taxon>
        <taxon>Oscillatoriophycideae</taxon>
        <taxon>Chroococcales</taxon>
        <taxon>Microcystaceae</taxon>
        <taxon>Microcystis</taxon>
    </lineage>
</organism>
<dbReference type="EMBL" id="JAADAI010000482">
    <property type="protein sequence ID" value="NCS59514.1"/>
    <property type="molecule type" value="Genomic_DNA"/>
</dbReference>
<evidence type="ECO:0000313" key="2">
    <source>
        <dbReference type="Proteomes" id="UP000799330"/>
    </source>
</evidence>
<accession>A0A966L911</accession>